<feature type="compositionally biased region" description="Low complexity" evidence="12">
    <location>
        <begin position="839"/>
        <end position="854"/>
    </location>
</feature>
<dbReference type="PANTHER" id="PTHR45718">
    <property type="entry name" value="TRANSCRIPTIONAL ACTIVATOR CUBITUS INTERRUPTUS"/>
    <property type="match status" value="1"/>
</dbReference>
<keyword evidence="15" id="KW-1185">Reference proteome</keyword>
<feature type="region of interest" description="Disordered" evidence="12">
    <location>
        <begin position="570"/>
        <end position="618"/>
    </location>
</feature>
<dbReference type="FunFam" id="3.30.160.60:FF:000019">
    <property type="entry name" value="GLI family zinc finger 3"/>
    <property type="match status" value="1"/>
</dbReference>
<accession>A0A4W3JNR7</accession>
<dbReference type="GO" id="GO:0000981">
    <property type="term" value="F:DNA-binding transcription factor activity, RNA polymerase II-specific"/>
    <property type="evidence" value="ECO:0007669"/>
    <property type="project" value="TreeGrafter"/>
</dbReference>
<dbReference type="FunFam" id="3.30.160.60:FF:000048">
    <property type="entry name" value="GLI family zinc finger 3"/>
    <property type="match status" value="1"/>
</dbReference>
<keyword evidence="4" id="KW-0677">Repeat</keyword>
<feature type="region of interest" description="Disordered" evidence="12">
    <location>
        <begin position="337"/>
        <end position="420"/>
    </location>
</feature>
<feature type="domain" description="C2H2-type" evidence="13">
    <location>
        <begin position="293"/>
        <end position="323"/>
    </location>
</feature>
<feature type="compositionally biased region" description="Basic and acidic residues" evidence="12">
    <location>
        <begin position="349"/>
        <end position="365"/>
    </location>
</feature>
<protein>
    <submittedName>
        <fullName evidence="14">GLI family zinc finger 1</fullName>
    </submittedName>
</protein>
<dbReference type="Pfam" id="PF23561">
    <property type="entry name" value="zf-C2H2_15"/>
    <property type="match status" value="1"/>
</dbReference>
<dbReference type="Ensembl" id="ENSCMIT00000044953.1">
    <property type="protein sequence ID" value="ENSCMIP00000044317.1"/>
    <property type="gene ID" value="ENSCMIG00000018348.1"/>
</dbReference>
<evidence type="ECO:0000256" key="9">
    <source>
        <dbReference type="ARBA" id="ARBA00023163"/>
    </source>
</evidence>
<evidence type="ECO:0000256" key="8">
    <source>
        <dbReference type="ARBA" id="ARBA00023125"/>
    </source>
</evidence>
<dbReference type="GO" id="GO:0007224">
    <property type="term" value="P:smoothened signaling pathway"/>
    <property type="evidence" value="ECO:0007669"/>
    <property type="project" value="TreeGrafter"/>
</dbReference>
<dbReference type="FunFam" id="3.30.160.60:FF:000031">
    <property type="entry name" value="GLI family zinc finger 3"/>
    <property type="match status" value="1"/>
</dbReference>
<dbReference type="InterPro" id="IPR043359">
    <property type="entry name" value="GLI-like"/>
</dbReference>
<feature type="compositionally biased region" description="Low complexity" evidence="12">
    <location>
        <begin position="806"/>
        <end position="822"/>
    </location>
</feature>
<sequence length="1237" mass="134469">LPPSLPPLSPPVMVSGRPRVLRGSVREGALYGTHFLRPPSLPSLPHPVLGCRFSTPRNVLKVSKKRALSISPLSDSSIDLQTVIRTSPNSLVAFINNSRCSSAASGSYGHLSVSAIRSVPLSLSLHPPPATPEIEMFPFYFFSFTMDLLNNGKCLEEGDVSSPASTGTQDHLLGAMDGRDDPDKDDGKQEPEIVYETNCHWEGCAKEFDTQDQLVHHINNEHIHGEKKEFVCHWRDCSREQRPFKAQYMLVVHMRRHTGEKPHKCTFEGCNKAYSRLENLKTHLRSHTGEKPYVCEHEGCNKAFSNASDRAKHQNRTHSNEKPYVCKIPGCTKRYTDPSSLRKHVKTVHGPEAHVTKKHRGDTSTRLHPGQDGPRPLPGLGKSQPSPGGRSSSSSERSPQGSANNNDSGVEMNANGGGSYEDLTNIDEVLSCAVEPPARPGLLELGLRRNGSALQRLENLKIGKLKQLRKSTPPSSSRGVKLPSVQGNGGPGRTTSGKAWPDSLSERRGSLASTFSSAYTVSRRSSAISPYLSSRPPEAGQCVRLPALSHFSPQQQYWLKAKYAVATGGPPPTPLVTGSTEEAAGPSFPRDGHSSGFPPPAQPRRSSEGGFGGYPHGLPRRASEPVCAAMASDPLLSLPKVQRFNSLNNIHPDRHLYSPRPPSITEDVLMETLAMDASCQADSLPPDDVMGGYQYPSYREASAPPFGGPLACPHQARGFPGRLDQILYDSPVRNLADGHPDPGQRGLADARPGYEGNPCQISQPGHPFPSPCRAESLPVQWNEISSGSLDIGASQIPSRLQCLKRSQQSPHSSHQPLSFPQHNVGLPPTSLSPQSAFCANHPPRANANPNLLHPQQVKPEQRFHQSSFTSLDDPRRNLKPSGSLRPGFPQAKQGQLSPGGLSCGYQEQLGSPPRSCFDAAPPIAGCPLRDPRRTGAHTPLMQVKEMMVRNYVQSQQALLWGQQPKNCSLEAQMPINMDASHIGPSQALLSPSPHTYRVQNQPYTGTTYMNCQSQPTQSNLSSPVSQEGPSQGRVLMSSCGHCFGPEMLPQPPPPAHKPVGRQNSLTHQQGYLISPGLSSVEASPKRLTHLPLVRPPEPPEDDGTMFYSDRMLTRQGPPISLKQVPNPMQMNLPQANCSIQQQQHQMMPSLDLTKLPSAVYPEPAQISNAIDTLDLEQTQIDFGAIMDDDNTSQTSSRLTTPHNPLSLQAGMSNMAIGDMSSMLTSLAGESKFLNTMS</sequence>
<evidence type="ECO:0000256" key="4">
    <source>
        <dbReference type="ARBA" id="ARBA00022737"/>
    </source>
</evidence>
<dbReference type="Pfam" id="PF00096">
    <property type="entry name" value="zf-C2H2"/>
    <property type="match status" value="3"/>
</dbReference>
<dbReference type="PANTHER" id="PTHR45718:SF2">
    <property type="entry name" value="ZINC FINGER PROTEIN GLI1"/>
    <property type="match status" value="1"/>
</dbReference>
<evidence type="ECO:0000256" key="6">
    <source>
        <dbReference type="ARBA" id="ARBA00022833"/>
    </source>
</evidence>
<dbReference type="STRING" id="7868.ENSCMIP00000044317"/>
<organism evidence="14 15">
    <name type="scientific">Callorhinchus milii</name>
    <name type="common">Ghost shark</name>
    <dbReference type="NCBI Taxonomy" id="7868"/>
    <lineage>
        <taxon>Eukaryota</taxon>
        <taxon>Metazoa</taxon>
        <taxon>Chordata</taxon>
        <taxon>Craniata</taxon>
        <taxon>Vertebrata</taxon>
        <taxon>Chondrichthyes</taxon>
        <taxon>Holocephali</taxon>
        <taxon>Chimaeriformes</taxon>
        <taxon>Callorhinchidae</taxon>
        <taxon>Callorhinchus</taxon>
    </lineage>
</organism>
<dbReference type="InParanoid" id="A0A4W3JNR7"/>
<keyword evidence="10" id="KW-0539">Nucleus</keyword>
<dbReference type="OMA" id="QTAIMQH"/>
<evidence type="ECO:0000313" key="14">
    <source>
        <dbReference type="Ensembl" id="ENSCMIP00000044317.1"/>
    </source>
</evidence>
<feature type="domain" description="C2H2-type" evidence="13">
    <location>
        <begin position="324"/>
        <end position="354"/>
    </location>
</feature>
<feature type="region of interest" description="Disordered" evidence="12">
    <location>
        <begin position="158"/>
        <end position="189"/>
    </location>
</feature>
<feature type="region of interest" description="Disordered" evidence="12">
    <location>
        <begin position="732"/>
        <end position="774"/>
    </location>
</feature>
<reference evidence="15" key="3">
    <citation type="journal article" date="2014" name="Nature">
        <title>Elephant shark genome provides unique insights into gnathostome evolution.</title>
        <authorList>
            <consortium name="International Elephant Shark Genome Sequencing Consortium"/>
            <person name="Venkatesh B."/>
            <person name="Lee A.P."/>
            <person name="Ravi V."/>
            <person name="Maurya A.K."/>
            <person name="Lian M.M."/>
            <person name="Swann J.B."/>
            <person name="Ohta Y."/>
            <person name="Flajnik M.F."/>
            <person name="Sutoh Y."/>
            <person name="Kasahara M."/>
            <person name="Hoon S."/>
            <person name="Gangu V."/>
            <person name="Roy S.W."/>
            <person name="Irimia M."/>
            <person name="Korzh V."/>
            <person name="Kondrychyn I."/>
            <person name="Lim Z.W."/>
            <person name="Tay B.H."/>
            <person name="Tohari S."/>
            <person name="Kong K.W."/>
            <person name="Ho S."/>
            <person name="Lorente-Galdos B."/>
            <person name="Quilez J."/>
            <person name="Marques-Bonet T."/>
            <person name="Raney B.J."/>
            <person name="Ingham P.W."/>
            <person name="Tay A."/>
            <person name="Hillier L.W."/>
            <person name="Minx P."/>
            <person name="Boehm T."/>
            <person name="Wilson R.K."/>
            <person name="Brenner S."/>
            <person name="Warren W.C."/>
        </authorList>
    </citation>
    <scope>NUCLEOTIDE SEQUENCE [LARGE SCALE GENOMIC DNA]</scope>
</reference>
<dbReference type="FunFam" id="3.30.160.60:FF:000068">
    <property type="entry name" value="GLI family zinc finger 3"/>
    <property type="match status" value="1"/>
</dbReference>
<evidence type="ECO:0000256" key="5">
    <source>
        <dbReference type="ARBA" id="ARBA00022771"/>
    </source>
</evidence>
<name>A0A4W3JNR7_CALMI</name>
<keyword evidence="6" id="KW-0862">Zinc</keyword>
<dbReference type="GO" id="GO:0005634">
    <property type="term" value="C:nucleus"/>
    <property type="evidence" value="ECO:0007669"/>
    <property type="project" value="UniProtKB-SubCell"/>
</dbReference>
<feature type="compositionally biased region" description="Polar residues" evidence="12">
    <location>
        <begin position="1012"/>
        <end position="1029"/>
    </location>
</feature>
<comment type="subcellular location">
    <subcellularLocation>
        <location evidence="1">Nucleus</location>
    </subcellularLocation>
</comment>
<dbReference type="Proteomes" id="UP000314986">
    <property type="component" value="Unassembled WGS sequence"/>
</dbReference>
<comment type="similarity">
    <text evidence="2">Belongs to the GLI C2H2-type zinc-finger protein family.</text>
</comment>
<evidence type="ECO:0000256" key="7">
    <source>
        <dbReference type="ARBA" id="ARBA00023015"/>
    </source>
</evidence>
<reference evidence="14" key="4">
    <citation type="submission" date="2025-08" db="UniProtKB">
        <authorList>
            <consortium name="Ensembl"/>
        </authorList>
    </citation>
    <scope>IDENTIFICATION</scope>
</reference>
<feature type="domain" description="C2H2-type" evidence="13">
    <location>
        <begin position="263"/>
        <end position="292"/>
    </location>
</feature>
<evidence type="ECO:0000256" key="1">
    <source>
        <dbReference type="ARBA" id="ARBA00004123"/>
    </source>
</evidence>
<dbReference type="GeneTree" id="ENSGT00940000160235"/>
<evidence type="ECO:0000313" key="15">
    <source>
        <dbReference type="Proteomes" id="UP000314986"/>
    </source>
</evidence>
<dbReference type="PROSITE" id="PS00028">
    <property type="entry name" value="ZINC_FINGER_C2H2_1"/>
    <property type="match status" value="4"/>
</dbReference>
<dbReference type="SUPFAM" id="SSF57667">
    <property type="entry name" value="beta-beta-alpha zinc fingers"/>
    <property type="match status" value="3"/>
</dbReference>
<dbReference type="AlphaFoldDB" id="A0A4W3JNR7"/>
<dbReference type="GO" id="GO:0000978">
    <property type="term" value="F:RNA polymerase II cis-regulatory region sequence-specific DNA binding"/>
    <property type="evidence" value="ECO:0007669"/>
    <property type="project" value="TreeGrafter"/>
</dbReference>
<dbReference type="InterPro" id="IPR056436">
    <property type="entry name" value="Znf-C2H2_ZIC1-5/GLI1-3-like"/>
</dbReference>
<evidence type="ECO:0000256" key="3">
    <source>
        <dbReference type="ARBA" id="ARBA00022723"/>
    </source>
</evidence>
<dbReference type="SMART" id="SM00355">
    <property type="entry name" value="ZnF_C2H2"/>
    <property type="match status" value="5"/>
</dbReference>
<dbReference type="Gene3D" id="3.30.160.60">
    <property type="entry name" value="Classic Zinc Finger"/>
    <property type="match status" value="5"/>
</dbReference>
<reference evidence="14" key="5">
    <citation type="submission" date="2025-09" db="UniProtKB">
        <authorList>
            <consortium name="Ensembl"/>
        </authorList>
    </citation>
    <scope>IDENTIFICATION</scope>
</reference>
<keyword evidence="9" id="KW-0804">Transcription</keyword>
<feature type="region of interest" description="Disordered" evidence="12">
    <location>
        <begin position="465"/>
        <end position="505"/>
    </location>
</feature>
<keyword evidence="8" id="KW-0238">DNA-binding</keyword>
<keyword evidence="7" id="KW-0805">Transcription regulation</keyword>
<evidence type="ECO:0000256" key="2">
    <source>
        <dbReference type="ARBA" id="ARBA00010831"/>
    </source>
</evidence>
<dbReference type="PROSITE" id="PS50157">
    <property type="entry name" value="ZINC_FINGER_C2H2_2"/>
    <property type="match status" value="5"/>
</dbReference>
<feature type="region of interest" description="Disordered" evidence="12">
    <location>
        <begin position="801"/>
        <end position="905"/>
    </location>
</feature>
<evidence type="ECO:0000256" key="12">
    <source>
        <dbReference type="SAM" id="MobiDB-lite"/>
    </source>
</evidence>
<keyword evidence="3" id="KW-0479">Metal-binding</keyword>
<dbReference type="InterPro" id="IPR013087">
    <property type="entry name" value="Znf_C2H2_type"/>
</dbReference>
<feature type="domain" description="C2H2-type" evidence="13">
    <location>
        <begin position="197"/>
        <end position="229"/>
    </location>
</feature>
<reference evidence="15" key="1">
    <citation type="journal article" date="2006" name="Science">
        <title>Ancient noncoding elements conserved in the human genome.</title>
        <authorList>
            <person name="Venkatesh B."/>
            <person name="Kirkness E.F."/>
            <person name="Loh Y.H."/>
            <person name="Halpern A.L."/>
            <person name="Lee A.P."/>
            <person name="Johnson J."/>
            <person name="Dandona N."/>
            <person name="Viswanathan L.D."/>
            <person name="Tay A."/>
            <person name="Venter J.C."/>
            <person name="Strausberg R.L."/>
            <person name="Brenner S."/>
        </authorList>
    </citation>
    <scope>NUCLEOTIDE SEQUENCE [LARGE SCALE GENOMIC DNA]</scope>
</reference>
<feature type="compositionally biased region" description="Low complexity" evidence="12">
    <location>
        <begin position="383"/>
        <end position="402"/>
    </location>
</feature>
<dbReference type="FunFam" id="3.30.160.60:FF:000036">
    <property type="entry name" value="GLI family zinc finger 3"/>
    <property type="match status" value="1"/>
</dbReference>
<proteinExistence type="inferred from homology"/>
<feature type="region of interest" description="Disordered" evidence="12">
    <location>
        <begin position="1012"/>
        <end position="1032"/>
    </location>
</feature>
<dbReference type="GO" id="GO:0008270">
    <property type="term" value="F:zinc ion binding"/>
    <property type="evidence" value="ECO:0007669"/>
    <property type="project" value="UniProtKB-KW"/>
</dbReference>
<keyword evidence="5 11" id="KW-0863">Zinc-finger</keyword>
<evidence type="ECO:0000259" key="13">
    <source>
        <dbReference type="PROSITE" id="PS50157"/>
    </source>
</evidence>
<dbReference type="InterPro" id="IPR036236">
    <property type="entry name" value="Znf_C2H2_sf"/>
</dbReference>
<evidence type="ECO:0000256" key="11">
    <source>
        <dbReference type="PROSITE-ProRule" id="PRU00042"/>
    </source>
</evidence>
<reference evidence="15" key="2">
    <citation type="journal article" date="2007" name="PLoS Biol.">
        <title>Survey sequencing and comparative analysis of the elephant shark (Callorhinchus milii) genome.</title>
        <authorList>
            <person name="Venkatesh B."/>
            <person name="Kirkness E.F."/>
            <person name="Loh Y.H."/>
            <person name="Halpern A.L."/>
            <person name="Lee A.P."/>
            <person name="Johnson J."/>
            <person name="Dandona N."/>
            <person name="Viswanathan L.D."/>
            <person name="Tay A."/>
            <person name="Venter J.C."/>
            <person name="Strausberg R.L."/>
            <person name="Brenner S."/>
        </authorList>
    </citation>
    <scope>NUCLEOTIDE SEQUENCE [LARGE SCALE GENOMIC DNA]</scope>
</reference>
<feature type="domain" description="C2H2-type" evidence="13">
    <location>
        <begin position="235"/>
        <end position="262"/>
    </location>
</feature>
<evidence type="ECO:0000256" key="10">
    <source>
        <dbReference type="ARBA" id="ARBA00023242"/>
    </source>
</evidence>
<feature type="compositionally biased region" description="Basic and acidic residues" evidence="12">
    <location>
        <begin position="177"/>
        <end position="189"/>
    </location>
</feature>